<keyword evidence="2" id="KW-0813">Transport</keyword>
<gene>
    <name evidence="10" type="ORF">DDW44_17830</name>
</gene>
<dbReference type="AlphaFoldDB" id="A0A2S1SVL0"/>
<name>A0A2S1SVL0_9ACTN</name>
<dbReference type="Proteomes" id="UP000244900">
    <property type="component" value="Chromosome"/>
</dbReference>
<evidence type="ECO:0000259" key="9">
    <source>
        <dbReference type="Pfam" id="PF00999"/>
    </source>
</evidence>
<feature type="transmembrane region" description="Helical" evidence="8">
    <location>
        <begin position="149"/>
        <end position="172"/>
    </location>
</feature>
<feature type="transmembrane region" description="Helical" evidence="8">
    <location>
        <begin position="223"/>
        <end position="239"/>
    </location>
</feature>
<evidence type="ECO:0000256" key="3">
    <source>
        <dbReference type="ARBA" id="ARBA00022449"/>
    </source>
</evidence>
<dbReference type="PANTHER" id="PTHR32507">
    <property type="entry name" value="NA(+)/H(+) ANTIPORTER 1"/>
    <property type="match status" value="1"/>
</dbReference>
<evidence type="ECO:0000256" key="8">
    <source>
        <dbReference type="SAM" id="Phobius"/>
    </source>
</evidence>
<feature type="transmembrane region" description="Helical" evidence="8">
    <location>
        <begin position="192"/>
        <end position="211"/>
    </location>
</feature>
<dbReference type="GO" id="GO:0005886">
    <property type="term" value="C:plasma membrane"/>
    <property type="evidence" value="ECO:0007669"/>
    <property type="project" value="UniProtKB-SubCell"/>
</dbReference>
<dbReference type="RefSeq" id="WP_027731870.1">
    <property type="nucleotide sequence ID" value="NZ_CP029188.1"/>
</dbReference>
<proteinExistence type="predicted"/>
<protein>
    <recommendedName>
        <fullName evidence="9">Cation/H+ exchanger transmembrane domain-containing protein</fullName>
    </recommendedName>
</protein>
<evidence type="ECO:0000256" key="5">
    <source>
        <dbReference type="ARBA" id="ARBA00022989"/>
    </source>
</evidence>
<feature type="transmembrane region" description="Helical" evidence="8">
    <location>
        <begin position="365"/>
        <end position="385"/>
    </location>
</feature>
<dbReference type="OrthoDB" id="4174405at2"/>
<keyword evidence="11" id="KW-1185">Reference proteome</keyword>
<feature type="domain" description="Cation/H+ exchanger transmembrane" evidence="9">
    <location>
        <begin position="16"/>
        <end position="389"/>
    </location>
</feature>
<dbReference type="Pfam" id="PF00999">
    <property type="entry name" value="Na_H_Exchanger"/>
    <property type="match status" value="1"/>
</dbReference>
<dbReference type="PANTHER" id="PTHR32507:SF8">
    <property type="entry name" value="CNH1P"/>
    <property type="match status" value="1"/>
</dbReference>
<dbReference type="GO" id="GO:0015297">
    <property type="term" value="F:antiporter activity"/>
    <property type="evidence" value="ECO:0007669"/>
    <property type="project" value="UniProtKB-KW"/>
</dbReference>
<evidence type="ECO:0000256" key="1">
    <source>
        <dbReference type="ARBA" id="ARBA00004651"/>
    </source>
</evidence>
<evidence type="ECO:0000313" key="10">
    <source>
        <dbReference type="EMBL" id="AWI30430.1"/>
    </source>
</evidence>
<sequence length="410" mass="43291">MLAVTVIAGILFVWSLLALRLSRWSITAPIAMMAAGIALTAGSDPPLRFELETTAFEHAVEVILALLLFVDAIEVPGRIMGREKNIVLRLLGGGLPLTLCAAFLSGLLLFPGQSGWLLAVLATVVVPLDLAPTASVVRDRRIPARLREVLNVEGGLNDGIVSPVFLLCVAAAVESHDVRSDYGEALLTAVDAAGWALATGLFVGWTAGWLLRTSWSRGWTQTHAMRLGVLAVPLVAYTFSSAVGGNGFVAAFIAGVVFGPAVQELPASAVELTDDLVTLLSLALWFVFGQIVNNAFWPGFQTTVVLYALLAVTLVRMVPVLLVLMGAGMSRTDKLFLGWMGPRGVTSVVFGSLAVIELPDASADFVSRVMVVTVMLSIVLHGLSAEPIARYYARRTGKPRPAAPAAGAGP</sequence>
<evidence type="ECO:0000256" key="2">
    <source>
        <dbReference type="ARBA" id="ARBA00022448"/>
    </source>
</evidence>
<feature type="transmembrane region" description="Helical" evidence="8">
    <location>
        <begin position="86"/>
        <end position="110"/>
    </location>
</feature>
<keyword evidence="5 8" id="KW-1133">Transmembrane helix</keyword>
<feature type="transmembrane region" description="Helical" evidence="8">
    <location>
        <begin position="274"/>
        <end position="292"/>
    </location>
</feature>
<keyword evidence="6" id="KW-0406">Ion transport</keyword>
<reference evidence="10 11" key="1">
    <citation type="submission" date="2018-05" db="EMBL/GenBank/DDBJ databases">
        <title>Complete genome sequence of sponge-derived Streptomyces sp. HNM0039.</title>
        <authorList>
            <person name="Huang X."/>
            <person name="Zhou S."/>
        </authorList>
    </citation>
    <scope>NUCLEOTIDE SEQUENCE [LARGE SCALE GENOMIC DNA]</scope>
    <source>
        <strain evidence="10 11">HNM0039</strain>
    </source>
</reference>
<evidence type="ECO:0000256" key="6">
    <source>
        <dbReference type="ARBA" id="ARBA00023065"/>
    </source>
</evidence>
<comment type="subcellular location">
    <subcellularLocation>
        <location evidence="1">Cell membrane</location>
        <topology evidence="1">Multi-pass membrane protein</topology>
    </subcellularLocation>
</comment>
<dbReference type="InterPro" id="IPR006153">
    <property type="entry name" value="Cation/H_exchanger_TM"/>
</dbReference>
<dbReference type="GO" id="GO:1902600">
    <property type="term" value="P:proton transmembrane transport"/>
    <property type="evidence" value="ECO:0007669"/>
    <property type="project" value="InterPro"/>
</dbReference>
<keyword evidence="4 8" id="KW-0812">Transmembrane</keyword>
<accession>A0A2S1SVL0</accession>
<evidence type="ECO:0000313" key="11">
    <source>
        <dbReference type="Proteomes" id="UP000244900"/>
    </source>
</evidence>
<dbReference type="EMBL" id="CP029188">
    <property type="protein sequence ID" value="AWI30430.1"/>
    <property type="molecule type" value="Genomic_DNA"/>
</dbReference>
<feature type="transmembrane region" description="Helical" evidence="8">
    <location>
        <begin position="304"/>
        <end position="324"/>
    </location>
</feature>
<dbReference type="KEGG" id="stir:DDW44_17830"/>
<feature type="transmembrane region" description="Helical" evidence="8">
    <location>
        <begin position="116"/>
        <end position="137"/>
    </location>
</feature>
<keyword evidence="7 8" id="KW-0472">Membrane</keyword>
<evidence type="ECO:0000256" key="4">
    <source>
        <dbReference type="ARBA" id="ARBA00022692"/>
    </source>
</evidence>
<keyword evidence="3" id="KW-0050">Antiport</keyword>
<evidence type="ECO:0000256" key="7">
    <source>
        <dbReference type="ARBA" id="ARBA00023136"/>
    </source>
</evidence>
<organism evidence="10 11">
    <name type="scientific">Streptomyces tirandamycinicus</name>
    <dbReference type="NCBI Taxonomy" id="2174846"/>
    <lineage>
        <taxon>Bacteria</taxon>
        <taxon>Bacillati</taxon>
        <taxon>Actinomycetota</taxon>
        <taxon>Actinomycetes</taxon>
        <taxon>Kitasatosporales</taxon>
        <taxon>Streptomycetaceae</taxon>
        <taxon>Streptomyces</taxon>
    </lineage>
</organism>